<reference evidence="8" key="2">
    <citation type="submission" date="2022-06" db="UniProtKB">
        <authorList>
            <consortium name="EnsemblMetazoa"/>
        </authorList>
    </citation>
    <scope>IDENTIFICATION</scope>
    <source>
        <strain evidence="8">DF5081</strain>
    </source>
</reference>
<sequence>MICKNVLLFLIQIGYALSIQLVLFENWQFAKRVCSSGIDDAKAVGMCTKKEIEITRRTGCSGFNGVNAAAQAINAVASRPYIENLDFVFVGPTCSHDIRTIGNFAELWKSPVIGYEPVFEDRGIEELISVINVAQFSVGGVAQALDQLLKELGQLEVSLIGSVKVLPSGQALGSDLRAYNEKMHTFHVNQYIEIDENDVDYTEIDNKLRKGARTIVVCAGFYDFYSALYNLNIRQLASYGFFIVVVLDKPPDEALSQNNVKKLLQKTGTFVISPLEKSYADSLNQMQKVVPELADEQFTTFLRIYHACYAYCVGSMNGVETKTDNYHIAMNGINVKTKYGNFTFDESGSVLTDYAVYTVDADEMAYVPVMTLKSAITICDTYNCFNLTAEKRADDVWSAAKETTPPEPCVLTDSCGNYLPFAVSALVILACLALAIVLFIRQRRHKINVFKLTWKVPRDSLKIITNKNADAKMQRELERRDFSDKAAVLTSRRRAFNSYALVGTQRAELIAYKQIKKINFAEVTLDYLYNLKQLQHDNLAKFFGIQLNDMDNLTVLHALVERGTLEEFYADIDGFDMDETFKSAFMRDILKYIPCILFAIVTFLLIKEFRKADEIQKKVFVRNSTRTSGKSTKLVLALTITFFIVEFPQGSLLMLQIFVVDSYGIM</sequence>
<keyword evidence="6" id="KW-0732">Signal</keyword>
<proteinExistence type="predicted"/>
<evidence type="ECO:0000256" key="6">
    <source>
        <dbReference type="SAM" id="SignalP"/>
    </source>
</evidence>
<keyword evidence="4 5" id="KW-0472">Membrane</keyword>
<evidence type="ECO:0000256" key="3">
    <source>
        <dbReference type="ARBA" id="ARBA00022989"/>
    </source>
</evidence>
<dbReference type="GO" id="GO:0008528">
    <property type="term" value="F:G protein-coupled peptide receptor activity"/>
    <property type="evidence" value="ECO:0007669"/>
    <property type="project" value="InterPro"/>
</dbReference>
<keyword evidence="2 5" id="KW-0812">Transmembrane</keyword>
<dbReference type="GO" id="GO:0016020">
    <property type="term" value="C:membrane"/>
    <property type="evidence" value="ECO:0007669"/>
    <property type="project" value="UniProtKB-SubCell"/>
</dbReference>
<feature type="transmembrane region" description="Helical" evidence="5">
    <location>
        <begin position="589"/>
        <end position="606"/>
    </location>
</feature>
<comment type="subcellular location">
    <subcellularLocation>
        <location evidence="1">Membrane</location>
    </subcellularLocation>
</comment>
<protein>
    <submittedName>
        <fullName evidence="8">Guanylate cyclase</fullName>
    </submittedName>
</protein>
<dbReference type="PANTHER" id="PTHR22751">
    <property type="entry name" value="G-PROTEIN COUPLED RECEPTOR-RELATED"/>
    <property type="match status" value="1"/>
</dbReference>
<accession>A0A8R1HQG2</accession>
<dbReference type="SUPFAM" id="SSF56112">
    <property type="entry name" value="Protein kinase-like (PK-like)"/>
    <property type="match status" value="1"/>
</dbReference>
<evidence type="ECO:0000259" key="7">
    <source>
        <dbReference type="Pfam" id="PF01094"/>
    </source>
</evidence>
<evidence type="ECO:0000313" key="8">
    <source>
        <dbReference type="EnsemblMetazoa" id="CJA08213.1"/>
    </source>
</evidence>
<dbReference type="InterPro" id="IPR011009">
    <property type="entry name" value="Kinase-like_dom_sf"/>
</dbReference>
<dbReference type="AlphaFoldDB" id="A0A8R1HQG2"/>
<feature type="domain" description="Receptor ligand binding region" evidence="7">
    <location>
        <begin position="54"/>
        <end position="360"/>
    </location>
</feature>
<feature type="signal peptide" evidence="6">
    <location>
        <begin position="1"/>
        <end position="18"/>
    </location>
</feature>
<keyword evidence="9" id="KW-1185">Reference proteome</keyword>
<evidence type="ECO:0000256" key="5">
    <source>
        <dbReference type="SAM" id="Phobius"/>
    </source>
</evidence>
<name>A0A8R1HQG2_CAEJA</name>
<feature type="transmembrane region" description="Helical" evidence="5">
    <location>
        <begin position="418"/>
        <end position="440"/>
    </location>
</feature>
<evidence type="ECO:0000313" key="9">
    <source>
        <dbReference type="Proteomes" id="UP000005237"/>
    </source>
</evidence>
<dbReference type="EnsemblMetazoa" id="CJA08213.1">
    <property type="protein sequence ID" value="CJA08213.1"/>
    <property type="gene ID" value="WBGene00127417"/>
</dbReference>
<dbReference type="InterPro" id="IPR019427">
    <property type="entry name" value="7TM_GPCR_serpentine_rcpt_Srw"/>
</dbReference>
<dbReference type="SUPFAM" id="SSF53822">
    <property type="entry name" value="Periplasmic binding protein-like I"/>
    <property type="match status" value="1"/>
</dbReference>
<feature type="chain" id="PRO_5035889811" evidence="6">
    <location>
        <begin position="19"/>
        <end position="666"/>
    </location>
</feature>
<feature type="transmembrane region" description="Helical" evidence="5">
    <location>
        <begin position="634"/>
        <end position="660"/>
    </location>
</feature>
<dbReference type="Pfam" id="PF01094">
    <property type="entry name" value="ANF_receptor"/>
    <property type="match status" value="1"/>
</dbReference>
<dbReference type="Pfam" id="PF10324">
    <property type="entry name" value="7TM_GPCR_Srw"/>
    <property type="match status" value="1"/>
</dbReference>
<dbReference type="InterPro" id="IPR028082">
    <property type="entry name" value="Peripla_BP_I"/>
</dbReference>
<keyword evidence="3 5" id="KW-1133">Transmembrane helix</keyword>
<organism evidence="8 9">
    <name type="scientific">Caenorhabditis japonica</name>
    <dbReference type="NCBI Taxonomy" id="281687"/>
    <lineage>
        <taxon>Eukaryota</taxon>
        <taxon>Metazoa</taxon>
        <taxon>Ecdysozoa</taxon>
        <taxon>Nematoda</taxon>
        <taxon>Chromadorea</taxon>
        <taxon>Rhabditida</taxon>
        <taxon>Rhabditina</taxon>
        <taxon>Rhabditomorpha</taxon>
        <taxon>Rhabditoidea</taxon>
        <taxon>Rhabditidae</taxon>
        <taxon>Peloderinae</taxon>
        <taxon>Caenorhabditis</taxon>
    </lineage>
</organism>
<dbReference type="Proteomes" id="UP000005237">
    <property type="component" value="Unassembled WGS sequence"/>
</dbReference>
<evidence type="ECO:0000256" key="1">
    <source>
        <dbReference type="ARBA" id="ARBA00004370"/>
    </source>
</evidence>
<evidence type="ECO:0000256" key="2">
    <source>
        <dbReference type="ARBA" id="ARBA00022692"/>
    </source>
</evidence>
<dbReference type="InterPro" id="IPR001828">
    <property type="entry name" value="ANF_lig-bd_rcpt"/>
</dbReference>
<reference evidence="9" key="1">
    <citation type="submission" date="2010-08" db="EMBL/GenBank/DDBJ databases">
        <authorList>
            <consortium name="Caenorhabditis japonica Sequencing Consortium"/>
            <person name="Wilson R.K."/>
        </authorList>
    </citation>
    <scope>NUCLEOTIDE SEQUENCE [LARGE SCALE GENOMIC DNA]</scope>
    <source>
        <strain evidence="9">DF5081</strain>
    </source>
</reference>
<evidence type="ECO:0000256" key="4">
    <source>
        <dbReference type="ARBA" id="ARBA00023136"/>
    </source>
</evidence>
<dbReference type="PANTHER" id="PTHR22751:SF30">
    <property type="entry name" value="G-PROTEIN COUPLED RECEPTORS FAMILY 1 PROFILE DOMAIN-CONTAINING PROTEIN"/>
    <property type="match status" value="1"/>
</dbReference>